<feature type="domain" description="MmyB-like transcription regulator ligand binding" evidence="1">
    <location>
        <begin position="71"/>
        <end position="223"/>
    </location>
</feature>
<name>A0A8J3JZR1_9ACTN</name>
<dbReference type="CDD" id="cd00093">
    <property type="entry name" value="HTH_XRE"/>
    <property type="match status" value="1"/>
</dbReference>
<dbReference type="Gene3D" id="1.10.260.40">
    <property type="entry name" value="lambda repressor-like DNA-binding domains"/>
    <property type="match status" value="1"/>
</dbReference>
<dbReference type="SUPFAM" id="SSF47413">
    <property type="entry name" value="lambda repressor-like DNA-binding domains"/>
    <property type="match status" value="1"/>
</dbReference>
<dbReference type="AlphaFoldDB" id="A0A8J3JZR1"/>
<dbReference type="Pfam" id="PF17765">
    <property type="entry name" value="MLTR_LBD"/>
    <property type="match status" value="1"/>
</dbReference>
<organism evidence="2 3">
    <name type="scientific">Catellatospora chokoriensis</name>
    <dbReference type="NCBI Taxonomy" id="310353"/>
    <lineage>
        <taxon>Bacteria</taxon>
        <taxon>Bacillati</taxon>
        <taxon>Actinomycetota</taxon>
        <taxon>Actinomycetes</taxon>
        <taxon>Micromonosporales</taxon>
        <taxon>Micromonosporaceae</taxon>
        <taxon>Catellatospora</taxon>
    </lineage>
</organism>
<protein>
    <recommendedName>
        <fullName evidence="1">MmyB-like transcription regulator ligand binding domain-containing protein</fullName>
    </recommendedName>
</protein>
<dbReference type="PANTHER" id="PTHR35010">
    <property type="entry name" value="BLL4672 PROTEIN-RELATED"/>
    <property type="match status" value="1"/>
</dbReference>
<dbReference type="InterPro" id="IPR010982">
    <property type="entry name" value="Lambda_DNA-bd_dom_sf"/>
</dbReference>
<sequence length="229" mass="25635">MSQAEVASLVGVSLTWYGGLERGEINPGYSDAFLDAVADVLRLDCHERNVLYQLAAGRDAVPSQRPPALEVDETVQRIIDQSGVPAWCQTPAGDVVAWNAEAARWFPHLSYERNMVRWICVYPEAQTKLLAWETDWAMPMIAQVRAALPRWGSDPMKDVLAEAVNAVPAARAGWRRTPCIIDHLDDRPRGLHVPFQQEPVVVQVIVMDLPQNPRIRVMQLLPQEQQPSA</sequence>
<dbReference type="Proteomes" id="UP000619293">
    <property type="component" value="Unassembled WGS sequence"/>
</dbReference>
<keyword evidence="3" id="KW-1185">Reference proteome</keyword>
<dbReference type="InterPro" id="IPR001387">
    <property type="entry name" value="Cro/C1-type_HTH"/>
</dbReference>
<evidence type="ECO:0000313" key="2">
    <source>
        <dbReference type="EMBL" id="GIF89827.1"/>
    </source>
</evidence>
<evidence type="ECO:0000259" key="1">
    <source>
        <dbReference type="Pfam" id="PF17765"/>
    </source>
</evidence>
<accession>A0A8J3JZR1</accession>
<dbReference type="Gene3D" id="3.30.450.180">
    <property type="match status" value="1"/>
</dbReference>
<proteinExistence type="predicted"/>
<reference evidence="2 3" key="1">
    <citation type="submission" date="2021-01" db="EMBL/GenBank/DDBJ databases">
        <title>Whole genome shotgun sequence of Catellatospora chokoriensis NBRC 107358.</title>
        <authorList>
            <person name="Komaki H."/>
            <person name="Tamura T."/>
        </authorList>
    </citation>
    <scope>NUCLEOTIDE SEQUENCE [LARGE SCALE GENOMIC DNA]</scope>
    <source>
        <strain evidence="2 3">NBRC 107358</strain>
    </source>
</reference>
<evidence type="ECO:0000313" key="3">
    <source>
        <dbReference type="Proteomes" id="UP000619293"/>
    </source>
</evidence>
<dbReference type="EMBL" id="BONG01000018">
    <property type="protein sequence ID" value="GIF89827.1"/>
    <property type="molecule type" value="Genomic_DNA"/>
</dbReference>
<dbReference type="InterPro" id="IPR041413">
    <property type="entry name" value="MLTR_LBD"/>
</dbReference>
<gene>
    <name evidence="2" type="ORF">Cch02nite_32710</name>
</gene>
<comment type="caution">
    <text evidence="2">The sequence shown here is derived from an EMBL/GenBank/DDBJ whole genome shotgun (WGS) entry which is preliminary data.</text>
</comment>
<dbReference type="GO" id="GO:0003677">
    <property type="term" value="F:DNA binding"/>
    <property type="evidence" value="ECO:0007669"/>
    <property type="project" value="InterPro"/>
</dbReference>